<evidence type="ECO:0000256" key="1">
    <source>
        <dbReference type="ARBA" id="ARBA00022490"/>
    </source>
</evidence>
<dbReference type="HAMAP" id="MF_01877">
    <property type="entry name" value="16SrRNA_methyltr_I"/>
    <property type="match status" value="1"/>
</dbReference>
<dbReference type="GO" id="GO:0005737">
    <property type="term" value="C:cytoplasm"/>
    <property type="evidence" value="ECO:0007669"/>
    <property type="project" value="UniProtKB-SubCell"/>
</dbReference>
<keyword evidence="2 6" id="KW-0698">rRNA processing</keyword>
<keyword evidence="1 6" id="KW-0963">Cytoplasm</keyword>
<keyword evidence="4 6" id="KW-0808">Transferase</keyword>
<dbReference type="CDD" id="cd11648">
    <property type="entry name" value="RsmI"/>
    <property type="match status" value="1"/>
</dbReference>
<evidence type="ECO:0000313" key="9">
    <source>
        <dbReference type="Proteomes" id="UP000005439"/>
    </source>
</evidence>
<dbReference type="SUPFAM" id="SSF53790">
    <property type="entry name" value="Tetrapyrrole methylase"/>
    <property type="match status" value="1"/>
</dbReference>
<name>G8TW84_SULAD</name>
<dbReference type="InterPro" id="IPR035996">
    <property type="entry name" value="4pyrrol_Methylase_sf"/>
</dbReference>
<dbReference type="InterPro" id="IPR014776">
    <property type="entry name" value="4pyrrole_Mease_sub2"/>
</dbReference>
<keyword evidence="3 6" id="KW-0489">Methyltransferase</keyword>
<evidence type="ECO:0000313" key="8">
    <source>
        <dbReference type="EMBL" id="AEW03727.1"/>
    </source>
</evidence>
<dbReference type="STRING" id="679936.Sulac_0154"/>
<dbReference type="NCBIfam" id="TIGR00096">
    <property type="entry name" value="16S rRNA (cytidine(1402)-2'-O)-methyltransferase"/>
    <property type="match status" value="1"/>
</dbReference>
<comment type="subcellular location">
    <subcellularLocation>
        <location evidence="6">Cytoplasm</location>
    </subcellularLocation>
</comment>
<dbReference type="EC" id="2.1.1.198" evidence="6"/>
<sequence length="282" mass="32118">MIAKKWVEPGTLYVVGTPIGNQSDWTFRALDVLAEVDRVLAEDTRETRQVFHAHDIHTPLVSLHEHNWRQRLPDIRRWLEAGEALALVSDRGMPAVSDPGQEVVDYCRTEGFPVSVVPGPSAVVTAFAASGFPHPFIFWGFLPRQGRARDTRLEEIRQSPYTQILYEAPHRLADTVDELARHLGDDYPVFIGREMTKRFEEFWRGTLGALRQRSEWRGEWVIVLGPKPPETTRAGEIDWSLLAARVRAQQESGMAINEAIKRVAGEAGVTKRELYRYIHQTD</sequence>
<evidence type="ECO:0000259" key="7">
    <source>
        <dbReference type="Pfam" id="PF00590"/>
    </source>
</evidence>
<evidence type="ECO:0000256" key="5">
    <source>
        <dbReference type="ARBA" id="ARBA00022691"/>
    </source>
</evidence>
<dbReference type="AlphaFoldDB" id="G8TW84"/>
<feature type="domain" description="Tetrapyrrole methylase" evidence="7">
    <location>
        <begin position="11"/>
        <end position="210"/>
    </location>
</feature>
<comment type="function">
    <text evidence="6">Catalyzes the 2'-O-methylation of the ribose of cytidine 1402 (C1402) in 16S rRNA.</text>
</comment>
<organism evidence="8 9">
    <name type="scientific">Sulfobacillus acidophilus (strain ATCC 700253 / DSM 10332 / NAL)</name>
    <dbReference type="NCBI Taxonomy" id="679936"/>
    <lineage>
        <taxon>Bacteria</taxon>
        <taxon>Bacillati</taxon>
        <taxon>Bacillota</taxon>
        <taxon>Clostridia</taxon>
        <taxon>Eubacteriales</taxon>
        <taxon>Clostridiales Family XVII. Incertae Sedis</taxon>
        <taxon>Sulfobacillus</taxon>
    </lineage>
</organism>
<dbReference type="EMBL" id="CP003179">
    <property type="protein sequence ID" value="AEW03727.1"/>
    <property type="molecule type" value="Genomic_DNA"/>
</dbReference>
<evidence type="ECO:0000256" key="6">
    <source>
        <dbReference type="HAMAP-Rule" id="MF_01877"/>
    </source>
</evidence>
<comment type="catalytic activity">
    <reaction evidence="6">
        <text>cytidine(1402) in 16S rRNA + S-adenosyl-L-methionine = 2'-O-methylcytidine(1402) in 16S rRNA + S-adenosyl-L-homocysteine + H(+)</text>
        <dbReference type="Rhea" id="RHEA:42924"/>
        <dbReference type="Rhea" id="RHEA-COMP:10285"/>
        <dbReference type="Rhea" id="RHEA-COMP:10286"/>
        <dbReference type="ChEBI" id="CHEBI:15378"/>
        <dbReference type="ChEBI" id="CHEBI:57856"/>
        <dbReference type="ChEBI" id="CHEBI:59789"/>
        <dbReference type="ChEBI" id="CHEBI:74495"/>
        <dbReference type="ChEBI" id="CHEBI:82748"/>
        <dbReference type="EC" id="2.1.1.198"/>
    </reaction>
</comment>
<dbReference type="Pfam" id="PF00590">
    <property type="entry name" value="TP_methylase"/>
    <property type="match status" value="1"/>
</dbReference>
<dbReference type="KEGG" id="sap:Sulac_0154"/>
<dbReference type="Gene3D" id="3.40.1010.10">
    <property type="entry name" value="Cobalt-precorrin-4 Transmethylase, Domain 1"/>
    <property type="match status" value="1"/>
</dbReference>
<comment type="similarity">
    <text evidence="6">Belongs to the methyltransferase superfamily. RsmI family.</text>
</comment>
<accession>G8TW84</accession>
<dbReference type="HOGENOM" id="CLU_044779_1_0_9"/>
<dbReference type="PANTHER" id="PTHR46111">
    <property type="entry name" value="RIBOSOMAL RNA SMALL SUBUNIT METHYLTRANSFERASE I"/>
    <property type="match status" value="1"/>
</dbReference>
<evidence type="ECO:0000256" key="4">
    <source>
        <dbReference type="ARBA" id="ARBA00022679"/>
    </source>
</evidence>
<protein>
    <recommendedName>
        <fullName evidence="6">Ribosomal RNA small subunit methyltransferase I</fullName>
        <ecNumber evidence="6">2.1.1.198</ecNumber>
    </recommendedName>
    <alternativeName>
        <fullName evidence="6">16S rRNA 2'-O-ribose C1402 methyltransferase</fullName>
    </alternativeName>
    <alternativeName>
        <fullName evidence="6">rRNA (cytidine-2'-O-)-methyltransferase RsmI</fullName>
    </alternativeName>
</protein>
<dbReference type="InterPro" id="IPR000878">
    <property type="entry name" value="4pyrrol_Mease"/>
</dbReference>
<keyword evidence="9" id="KW-1185">Reference proteome</keyword>
<proteinExistence type="inferred from homology"/>
<gene>
    <name evidence="6" type="primary">rsmI</name>
    <name evidence="8" type="ordered locus">Sulac_0154</name>
</gene>
<reference evidence="9" key="1">
    <citation type="submission" date="2011-12" db="EMBL/GenBank/DDBJ databases">
        <title>The complete genome of chromosome of Sulfobacillus acidophilus DSM 10332.</title>
        <authorList>
            <person name="Lucas S."/>
            <person name="Han J."/>
            <person name="Lapidus A."/>
            <person name="Bruce D."/>
            <person name="Goodwin L."/>
            <person name="Pitluck S."/>
            <person name="Peters L."/>
            <person name="Kyrpides N."/>
            <person name="Mavromatis K."/>
            <person name="Ivanova N."/>
            <person name="Mikhailova N."/>
            <person name="Chertkov O."/>
            <person name="Saunders E."/>
            <person name="Detter J.C."/>
            <person name="Tapia R."/>
            <person name="Han C."/>
            <person name="Land M."/>
            <person name="Hauser L."/>
            <person name="Markowitz V."/>
            <person name="Cheng J.-F."/>
            <person name="Hugenholtz P."/>
            <person name="Woyke T."/>
            <person name="Wu D."/>
            <person name="Pukall R."/>
            <person name="Gehrich-Schroeter G."/>
            <person name="Schneider S."/>
            <person name="Klenk H.-P."/>
            <person name="Eisen J.A."/>
        </authorList>
    </citation>
    <scope>NUCLEOTIDE SEQUENCE [LARGE SCALE GENOMIC DNA]</scope>
    <source>
        <strain evidence="9">ATCC 700253 / DSM 10332 / NAL</strain>
    </source>
</reference>
<dbReference type="Proteomes" id="UP000005439">
    <property type="component" value="Chromosome"/>
</dbReference>
<evidence type="ECO:0000256" key="3">
    <source>
        <dbReference type="ARBA" id="ARBA00022603"/>
    </source>
</evidence>
<dbReference type="Gene3D" id="3.30.950.10">
    <property type="entry name" value="Methyltransferase, Cobalt-precorrin-4 Transmethylase, Domain 2"/>
    <property type="match status" value="1"/>
</dbReference>
<dbReference type="PATRIC" id="fig|679936.5.peg.160"/>
<dbReference type="PANTHER" id="PTHR46111:SF1">
    <property type="entry name" value="RIBOSOMAL RNA SMALL SUBUNIT METHYLTRANSFERASE I"/>
    <property type="match status" value="1"/>
</dbReference>
<keyword evidence="5 6" id="KW-0949">S-adenosyl-L-methionine</keyword>
<dbReference type="InterPro" id="IPR014777">
    <property type="entry name" value="4pyrrole_Mease_sub1"/>
</dbReference>
<dbReference type="GO" id="GO:0070677">
    <property type="term" value="F:rRNA (cytosine-2'-O-)-methyltransferase activity"/>
    <property type="evidence" value="ECO:0007669"/>
    <property type="project" value="UniProtKB-UniRule"/>
</dbReference>
<evidence type="ECO:0000256" key="2">
    <source>
        <dbReference type="ARBA" id="ARBA00022552"/>
    </source>
</evidence>
<dbReference type="InterPro" id="IPR008189">
    <property type="entry name" value="rRNA_ssu_MeTfrase_I"/>
</dbReference>
<dbReference type="PIRSF" id="PIRSF005917">
    <property type="entry name" value="MTase_YraL"/>
    <property type="match status" value="1"/>
</dbReference>
<reference evidence="8 9" key="2">
    <citation type="journal article" date="2012" name="Stand. Genomic Sci.">
        <title>Complete genome sequence of the moderately thermophilic mineral-sulfide-oxidizing firmicute Sulfobacillus acidophilus type strain (NAL(T)).</title>
        <authorList>
            <person name="Anderson I."/>
            <person name="Chertkov O."/>
            <person name="Chen A."/>
            <person name="Saunders E."/>
            <person name="Lapidus A."/>
            <person name="Nolan M."/>
            <person name="Lucas S."/>
            <person name="Hammon N."/>
            <person name="Deshpande S."/>
            <person name="Cheng J.F."/>
            <person name="Han C."/>
            <person name="Tapia R."/>
            <person name="Goodwin L.A."/>
            <person name="Pitluck S."/>
            <person name="Liolios K."/>
            <person name="Pagani I."/>
            <person name="Ivanova N."/>
            <person name="Mikhailova N."/>
            <person name="Pati A."/>
            <person name="Palaniappan K."/>
            <person name="Land M."/>
            <person name="Pan C."/>
            <person name="Rohde M."/>
            <person name="Pukall R."/>
            <person name="Goker M."/>
            <person name="Detter J.C."/>
            <person name="Woyke T."/>
            <person name="Bristow J."/>
            <person name="Eisen J.A."/>
            <person name="Markowitz V."/>
            <person name="Hugenholtz P."/>
            <person name="Kyrpides N.C."/>
            <person name="Klenk H.P."/>
            <person name="Mavromatis K."/>
        </authorList>
    </citation>
    <scope>NUCLEOTIDE SEQUENCE [LARGE SCALE GENOMIC DNA]</scope>
    <source>
        <strain evidence="9">ATCC 700253 / DSM 10332 / NAL</strain>
    </source>
</reference>